<dbReference type="EMBL" id="RAPQ01000013">
    <property type="protein sequence ID" value="RKD96012.1"/>
    <property type="molecule type" value="Genomic_DNA"/>
</dbReference>
<dbReference type="Proteomes" id="UP000284531">
    <property type="component" value="Unassembled WGS sequence"/>
</dbReference>
<name>A0A419WKR0_9BACT</name>
<gene>
    <name evidence="1" type="ORF">BXY64_4000</name>
</gene>
<protein>
    <submittedName>
        <fullName evidence="1">Uncharacterized protein</fullName>
    </submittedName>
</protein>
<evidence type="ECO:0000313" key="1">
    <source>
        <dbReference type="EMBL" id="RKD96012.1"/>
    </source>
</evidence>
<dbReference type="AlphaFoldDB" id="A0A419WKR0"/>
<sequence>MKKTEIHIQKQAQPEQNIQLQTLASITTMMRMQRMMRML</sequence>
<keyword evidence="2" id="KW-1185">Reference proteome</keyword>
<evidence type="ECO:0000313" key="2">
    <source>
        <dbReference type="Proteomes" id="UP000284531"/>
    </source>
</evidence>
<proteinExistence type="predicted"/>
<reference evidence="1 2" key="1">
    <citation type="submission" date="2018-09" db="EMBL/GenBank/DDBJ databases">
        <title>Genomic Encyclopedia of Archaeal and Bacterial Type Strains, Phase II (KMG-II): from individual species to whole genera.</title>
        <authorList>
            <person name="Goeker M."/>
        </authorList>
    </citation>
    <scope>NUCLEOTIDE SEQUENCE [LARGE SCALE GENOMIC DNA]</scope>
    <source>
        <strain evidence="1 2">DSM 21950</strain>
    </source>
</reference>
<comment type="caution">
    <text evidence="1">The sequence shown here is derived from an EMBL/GenBank/DDBJ whole genome shotgun (WGS) entry which is preliminary data.</text>
</comment>
<accession>A0A419WKR0</accession>
<organism evidence="1 2">
    <name type="scientific">Marinifilum flexuosum</name>
    <dbReference type="NCBI Taxonomy" id="1117708"/>
    <lineage>
        <taxon>Bacteria</taxon>
        <taxon>Pseudomonadati</taxon>
        <taxon>Bacteroidota</taxon>
        <taxon>Bacteroidia</taxon>
        <taxon>Marinilabiliales</taxon>
        <taxon>Marinifilaceae</taxon>
    </lineage>
</organism>